<feature type="transmembrane region" description="Helical" evidence="15">
    <location>
        <begin position="369"/>
        <end position="389"/>
    </location>
</feature>
<keyword evidence="13 15" id="KW-0472">Membrane</keyword>
<dbReference type="InterPro" id="IPR003661">
    <property type="entry name" value="HisK_dim/P_dom"/>
</dbReference>
<dbReference type="CDD" id="cd00082">
    <property type="entry name" value="HisKA"/>
    <property type="match status" value="1"/>
</dbReference>
<comment type="catalytic activity">
    <reaction evidence="1">
        <text>ATP + protein L-histidine = ADP + protein N-phospho-L-histidine.</text>
        <dbReference type="EC" id="2.7.13.3"/>
    </reaction>
</comment>
<evidence type="ECO:0000256" key="14">
    <source>
        <dbReference type="SAM" id="MobiDB-lite"/>
    </source>
</evidence>
<keyword evidence="18" id="KW-1185">Reference proteome</keyword>
<keyword evidence="7 15" id="KW-0812">Transmembrane</keyword>
<dbReference type="PROSITE" id="PS50109">
    <property type="entry name" value="HIS_KIN"/>
    <property type="match status" value="1"/>
</dbReference>
<dbReference type="SUPFAM" id="SSF55874">
    <property type="entry name" value="ATPase domain of HSP90 chaperone/DNA topoisomerase II/histidine kinase"/>
    <property type="match status" value="1"/>
</dbReference>
<dbReference type="EMBL" id="FRCP01000025">
    <property type="protein sequence ID" value="SHM98677.1"/>
    <property type="molecule type" value="Genomic_DNA"/>
</dbReference>
<proteinExistence type="predicted"/>
<evidence type="ECO:0000256" key="5">
    <source>
        <dbReference type="ARBA" id="ARBA00022553"/>
    </source>
</evidence>
<dbReference type="Proteomes" id="UP000184038">
    <property type="component" value="Unassembled WGS sequence"/>
</dbReference>
<dbReference type="Pfam" id="PF02518">
    <property type="entry name" value="HATPase_c"/>
    <property type="match status" value="1"/>
</dbReference>
<keyword evidence="10" id="KW-0067">ATP-binding</keyword>
<dbReference type="AlphaFoldDB" id="A0A1M7N544"/>
<evidence type="ECO:0000313" key="17">
    <source>
        <dbReference type="EMBL" id="SHM98677.1"/>
    </source>
</evidence>
<dbReference type="PANTHER" id="PTHR45528:SF1">
    <property type="entry name" value="SENSOR HISTIDINE KINASE CPXA"/>
    <property type="match status" value="1"/>
</dbReference>
<evidence type="ECO:0000256" key="9">
    <source>
        <dbReference type="ARBA" id="ARBA00022777"/>
    </source>
</evidence>
<dbReference type="InterPro" id="IPR005467">
    <property type="entry name" value="His_kinase_dom"/>
</dbReference>
<dbReference type="InterPro" id="IPR003594">
    <property type="entry name" value="HATPase_dom"/>
</dbReference>
<gene>
    <name evidence="17" type="ORF">SAMN02746066_04225</name>
</gene>
<dbReference type="Pfam" id="PF00512">
    <property type="entry name" value="HisKA"/>
    <property type="match status" value="1"/>
</dbReference>
<reference evidence="17 18" key="1">
    <citation type="submission" date="2016-11" db="EMBL/GenBank/DDBJ databases">
        <authorList>
            <person name="Jaros S."/>
            <person name="Januszkiewicz K."/>
            <person name="Wedrychowicz H."/>
        </authorList>
    </citation>
    <scope>NUCLEOTIDE SEQUENCE [LARGE SCALE GENOMIC DNA]</scope>
    <source>
        <strain evidence="17 18">DSM 15930</strain>
    </source>
</reference>
<dbReference type="SMART" id="SM00388">
    <property type="entry name" value="HisKA"/>
    <property type="match status" value="1"/>
</dbReference>
<evidence type="ECO:0000256" key="1">
    <source>
        <dbReference type="ARBA" id="ARBA00000085"/>
    </source>
</evidence>
<evidence type="ECO:0000256" key="11">
    <source>
        <dbReference type="ARBA" id="ARBA00022989"/>
    </source>
</evidence>
<sequence length="759" mass="86900">MDIKSKSSRIIGSIILTFVVVIMAGVVVTTYNHFWDVVDNTNESPYEGYWFNDYLHRNAYSLYMTVAEERVGKDLKPSDVYLNIEDEELSKDNQESKNSASEDVSAEVEQTAYAEERTQNQTVVIDDSDYKEDNDGQIHDVDFYSTEYMISDFNNTLYGMQDETVDRNHNLKYQVVDNKTGKVVTSYDWTFDEKTKHEYDFYVTIVFDKQGKISVKDAYNVNETDIVQRLSDFAMQFDDSYWNASYSINPIKDTTFYYAVPKVLEAYDSIYWQQNISNRHSFYENSGFPFVVLGATFIIMFIALVLSSKKLCKVGTGITSKIPVELLVVAGVLDGAFVISMSEIIYLTHTGKLAEYLISIGFPDNLVPFLHIGAWTTIFGVVVIITLSIKQLFVKGFRRYCKENVLIIRMINWCLRKVKNFINKITEINVDDTANKFLFKILALNFIILTIFCSIWFFGIAGLIVYTIAMFFFLQKKSQKLKDDYDSIMEITDSLAKGNLNVTEERDLGVFEPMKTNLTRIQGGFKKAVEEELKSQNMKTELITNVSHDLKTPLTAIITYVDLLKNEEITEEERKSYIETLDKKSQRLKHLIEDLFEVSKANSGNMEVNLATVDVLSLIKQAELELSEKLEGVGIEVCIRSNEEKIYLELDGQKSYRIFENLFGNLVKYAMPNRKAYVDVIAAESVTQIEVKNMSKEELDFDTSEITERFVRGDKSRNSEGSGLGLAIVKSLVELQGGRFEIVIDGDLFKAIITFENKK</sequence>
<evidence type="ECO:0000256" key="10">
    <source>
        <dbReference type="ARBA" id="ARBA00022840"/>
    </source>
</evidence>
<comment type="subcellular location">
    <subcellularLocation>
        <location evidence="2">Cell membrane</location>
        <topology evidence="2">Multi-pass membrane protein</topology>
    </subcellularLocation>
</comment>
<dbReference type="RefSeq" id="WP_073291110.1">
    <property type="nucleotide sequence ID" value="NZ_FRCP01000025.1"/>
</dbReference>
<evidence type="ECO:0000256" key="4">
    <source>
        <dbReference type="ARBA" id="ARBA00022475"/>
    </source>
</evidence>
<keyword evidence="8" id="KW-0547">Nucleotide-binding</keyword>
<feature type="transmembrane region" description="Helical" evidence="15">
    <location>
        <begin position="446"/>
        <end position="474"/>
    </location>
</feature>
<dbReference type="SMART" id="SM00387">
    <property type="entry name" value="HATPase_c"/>
    <property type="match status" value="1"/>
</dbReference>
<evidence type="ECO:0000256" key="15">
    <source>
        <dbReference type="SAM" id="Phobius"/>
    </source>
</evidence>
<evidence type="ECO:0000256" key="6">
    <source>
        <dbReference type="ARBA" id="ARBA00022679"/>
    </source>
</evidence>
<dbReference type="InterPro" id="IPR050398">
    <property type="entry name" value="HssS/ArlS-like"/>
</dbReference>
<feature type="transmembrane region" description="Helical" evidence="15">
    <location>
        <begin position="12"/>
        <end position="35"/>
    </location>
</feature>
<feature type="transmembrane region" description="Helical" evidence="15">
    <location>
        <begin position="326"/>
        <end position="349"/>
    </location>
</feature>
<keyword evidence="6" id="KW-0808">Transferase</keyword>
<keyword evidence="11 15" id="KW-1133">Transmembrane helix</keyword>
<dbReference type="FunFam" id="1.10.287.130:FF:000008">
    <property type="entry name" value="Two-component sensor histidine kinase"/>
    <property type="match status" value="1"/>
</dbReference>
<dbReference type="STRING" id="1120996.SAMN02746066_04225"/>
<name>A0A1M7N544_9FIRM</name>
<dbReference type="OrthoDB" id="9792991at2"/>
<keyword evidence="5" id="KW-0597">Phosphoprotein</keyword>
<evidence type="ECO:0000256" key="3">
    <source>
        <dbReference type="ARBA" id="ARBA00012438"/>
    </source>
</evidence>
<feature type="transmembrane region" description="Helical" evidence="15">
    <location>
        <begin position="287"/>
        <end position="306"/>
    </location>
</feature>
<dbReference type="EC" id="2.7.13.3" evidence="3"/>
<protein>
    <recommendedName>
        <fullName evidence="3">histidine kinase</fullName>
        <ecNumber evidence="3">2.7.13.3</ecNumber>
    </recommendedName>
</protein>
<dbReference type="InterPro" id="IPR036097">
    <property type="entry name" value="HisK_dim/P_sf"/>
</dbReference>
<dbReference type="Gene3D" id="1.10.287.130">
    <property type="match status" value="1"/>
</dbReference>
<evidence type="ECO:0000256" key="12">
    <source>
        <dbReference type="ARBA" id="ARBA00023012"/>
    </source>
</evidence>
<evidence type="ECO:0000256" key="7">
    <source>
        <dbReference type="ARBA" id="ARBA00022692"/>
    </source>
</evidence>
<dbReference type="GO" id="GO:0000155">
    <property type="term" value="F:phosphorelay sensor kinase activity"/>
    <property type="evidence" value="ECO:0007669"/>
    <property type="project" value="InterPro"/>
</dbReference>
<feature type="domain" description="Histidine kinase" evidence="16">
    <location>
        <begin position="545"/>
        <end position="742"/>
    </location>
</feature>
<dbReference type="GO" id="GO:0005886">
    <property type="term" value="C:plasma membrane"/>
    <property type="evidence" value="ECO:0007669"/>
    <property type="project" value="UniProtKB-SubCell"/>
</dbReference>
<accession>A0A1M7N544</accession>
<evidence type="ECO:0000256" key="13">
    <source>
        <dbReference type="ARBA" id="ARBA00023136"/>
    </source>
</evidence>
<evidence type="ECO:0000256" key="8">
    <source>
        <dbReference type="ARBA" id="ARBA00022741"/>
    </source>
</evidence>
<evidence type="ECO:0000259" key="16">
    <source>
        <dbReference type="PROSITE" id="PS50109"/>
    </source>
</evidence>
<dbReference type="InterPro" id="IPR036890">
    <property type="entry name" value="HATPase_C_sf"/>
</dbReference>
<dbReference type="Gene3D" id="3.30.565.10">
    <property type="entry name" value="Histidine kinase-like ATPase, C-terminal domain"/>
    <property type="match status" value="1"/>
</dbReference>
<keyword evidence="4" id="KW-1003">Cell membrane</keyword>
<evidence type="ECO:0000313" key="18">
    <source>
        <dbReference type="Proteomes" id="UP000184038"/>
    </source>
</evidence>
<evidence type="ECO:0000256" key="2">
    <source>
        <dbReference type="ARBA" id="ARBA00004651"/>
    </source>
</evidence>
<dbReference type="SUPFAM" id="SSF47384">
    <property type="entry name" value="Homodimeric domain of signal transducing histidine kinase"/>
    <property type="match status" value="1"/>
</dbReference>
<dbReference type="GO" id="GO:0005524">
    <property type="term" value="F:ATP binding"/>
    <property type="evidence" value="ECO:0007669"/>
    <property type="project" value="UniProtKB-KW"/>
</dbReference>
<dbReference type="PANTHER" id="PTHR45528">
    <property type="entry name" value="SENSOR HISTIDINE KINASE CPXA"/>
    <property type="match status" value="1"/>
</dbReference>
<feature type="region of interest" description="Disordered" evidence="14">
    <location>
        <begin position="87"/>
        <end position="131"/>
    </location>
</feature>
<organism evidence="17 18">
    <name type="scientific">Anaerosporobacter mobilis DSM 15930</name>
    <dbReference type="NCBI Taxonomy" id="1120996"/>
    <lineage>
        <taxon>Bacteria</taxon>
        <taxon>Bacillati</taxon>
        <taxon>Bacillota</taxon>
        <taxon>Clostridia</taxon>
        <taxon>Lachnospirales</taxon>
        <taxon>Lachnospiraceae</taxon>
        <taxon>Anaerosporobacter</taxon>
    </lineage>
</organism>
<keyword evidence="9 17" id="KW-0418">Kinase</keyword>
<keyword evidence="12" id="KW-0902">Two-component regulatory system</keyword>